<keyword evidence="2" id="KW-1185">Reference proteome</keyword>
<evidence type="ECO:0000313" key="1">
    <source>
        <dbReference type="EMBL" id="KAK3081247.1"/>
    </source>
</evidence>
<accession>A0ACC3DX52</accession>
<proteinExistence type="predicted"/>
<sequence length="273" mass="30210">MNNFANFLDNGSNNIGNNVPRQAPLPNAGQHQTNGMGAGAGVFTGGIPQAGHQMDINIMWGWIQQLSEALQEERQQSATLVAAAQRLARRAEEDGVSPTIQQANREIQGARLSELATLQSQLSAANRQITALETENSIVNALADDYQSAMDLTIQKLRPFAHQHQTAITALHAHYKKLLEDERQANLELRLEQQAWQAGLGRVADWARKAMKEQAGSTEKLDGKIRGLKSENKILRRLAGWEEADDSSDEEEEQHQMQQHGQQQSGDGHMQPQ</sequence>
<evidence type="ECO:0000313" key="2">
    <source>
        <dbReference type="Proteomes" id="UP001186974"/>
    </source>
</evidence>
<reference evidence="1" key="1">
    <citation type="submission" date="2024-09" db="EMBL/GenBank/DDBJ databases">
        <title>Black Yeasts Isolated from many extreme environments.</title>
        <authorList>
            <person name="Coleine C."/>
            <person name="Stajich J.E."/>
            <person name="Selbmann L."/>
        </authorList>
    </citation>
    <scope>NUCLEOTIDE SEQUENCE</scope>
    <source>
        <strain evidence="1">CCFEE 5737</strain>
    </source>
</reference>
<protein>
    <submittedName>
        <fullName evidence="1">Uncharacterized protein</fullName>
    </submittedName>
</protein>
<comment type="caution">
    <text evidence="1">The sequence shown here is derived from an EMBL/GenBank/DDBJ whole genome shotgun (WGS) entry which is preliminary data.</text>
</comment>
<gene>
    <name evidence="1" type="ORF">LTS18_008691</name>
</gene>
<organism evidence="1 2">
    <name type="scientific">Coniosporium uncinatum</name>
    <dbReference type="NCBI Taxonomy" id="93489"/>
    <lineage>
        <taxon>Eukaryota</taxon>
        <taxon>Fungi</taxon>
        <taxon>Dikarya</taxon>
        <taxon>Ascomycota</taxon>
        <taxon>Pezizomycotina</taxon>
        <taxon>Dothideomycetes</taxon>
        <taxon>Dothideomycetes incertae sedis</taxon>
        <taxon>Coniosporium</taxon>
    </lineage>
</organism>
<dbReference type="Proteomes" id="UP001186974">
    <property type="component" value="Unassembled WGS sequence"/>
</dbReference>
<name>A0ACC3DX52_9PEZI</name>
<dbReference type="EMBL" id="JAWDJW010000229">
    <property type="protein sequence ID" value="KAK3081247.1"/>
    <property type="molecule type" value="Genomic_DNA"/>
</dbReference>